<dbReference type="AlphaFoldDB" id="W9WGP0"/>
<feature type="compositionally biased region" description="Acidic residues" evidence="1">
    <location>
        <begin position="167"/>
        <end position="178"/>
    </location>
</feature>
<dbReference type="OrthoDB" id="4161824at2759"/>
<dbReference type="RefSeq" id="XP_007748503.1">
    <property type="nucleotide sequence ID" value="XM_007750313.1"/>
</dbReference>
<dbReference type="GeneID" id="19194430"/>
<feature type="compositionally biased region" description="Basic and acidic residues" evidence="1">
    <location>
        <begin position="74"/>
        <end position="94"/>
    </location>
</feature>
<reference evidence="2 3" key="1">
    <citation type="submission" date="2013-03" db="EMBL/GenBank/DDBJ databases">
        <title>The Genome Sequence of Cladophialophora psammophila CBS 110553.</title>
        <authorList>
            <consortium name="The Broad Institute Genomics Platform"/>
            <person name="Cuomo C."/>
            <person name="de Hoog S."/>
            <person name="Gorbushina A."/>
            <person name="Walker B."/>
            <person name="Young S.K."/>
            <person name="Zeng Q."/>
            <person name="Gargeya S."/>
            <person name="Fitzgerald M."/>
            <person name="Haas B."/>
            <person name="Abouelleil A."/>
            <person name="Allen A.W."/>
            <person name="Alvarado L."/>
            <person name="Arachchi H.M."/>
            <person name="Berlin A.M."/>
            <person name="Chapman S.B."/>
            <person name="Gainer-Dewar J."/>
            <person name="Goldberg J."/>
            <person name="Griggs A."/>
            <person name="Gujja S."/>
            <person name="Hansen M."/>
            <person name="Howarth C."/>
            <person name="Imamovic A."/>
            <person name="Ireland A."/>
            <person name="Larimer J."/>
            <person name="McCowan C."/>
            <person name="Murphy C."/>
            <person name="Pearson M."/>
            <person name="Poon T.W."/>
            <person name="Priest M."/>
            <person name="Roberts A."/>
            <person name="Saif S."/>
            <person name="Shea T."/>
            <person name="Sisk P."/>
            <person name="Sykes S."/>
            <person name="Wortman J."/>
            <person name="Nusbaum C."/>
            <person name="Birren B."/>
        </authorList>
    </citation>
    <scope>NUCLEOTIDE SEQUENCE [LARGE SCALE GENOMIC DNA]</scope>
    <source>
        <strain evidence="2 3">CBS 110553</strain>
    </source>
</reference>
<sequence length="492" mass="53539">MFGLFSKKVPAESPFSLLTRILDSEAHMNLLLSMPPASLTSEQRTALLQLSRHFYLTAAETETDPGADSPVQEADGHEHERGGDAEDRQMKEGSEEAEEGDHEAESSVPEETDPSPGGTRTENTAARSARLHSLPLRPRTRPRAGASQAPSNGLGKRSRELVSLSGSEDESESDDEEAPQASIQRSRSHRDGPSSKRPRVAPPTPTQANSPWSRFLKLKPADLQLSQAVQEHLDEYGDDAAAFLLDTDECRGELSTGMSSAERGNAFSSRYAYTLSLRDRREKDTVRWGFVMIMYFDLVKLVRPSGTGRVGRNMLRDLQEYLGAVLEYEGIDTNVALADVNEWSIHGSKLSALCEAFGPGCLFFLDGHLTPDFLKNKYTATGKAHEEAFAHLHGIGLASKVAESRVNQLAANIRALLIQPFQQLRSDLQSHSPRRRGSSSSHLTQTTNSSGFTAQGSDGGSSSVSSVMTDGEHINAWARECSAAAVESESPS</sequence>
<protein>
    <submittedName>
        <fullName evidence="2">Uncharacterized protein</fullName>
    </submittedName>
</protein>
<keyword evidence="3" id="KW-1185">Reference proteome</keyword>
<accession>W9WGP0</accession>
<evidence type="ECO:0000256" key="1">
    <source>
        <dbReference type="SAM" id="MobiDB-lite"/>
    </source>
</evidence>
<comment type="caution">
    <text evidence="2">The sequence shown here is derived from an EMBL/GenBank/DDBJ whole genome shotgun (WGS) entry which is preliminary data.</text>
</comment>
<feature type="compositionally biased region" description="Polar residues" evidence="1">
    <location>
        <begin position="443"/>
        <end position="455"/>
    </location>
</feature>
<dbReference type="Proteomes" id="UP000019471">
    <property type="component" value="Unassembled WGS sequence"/>
</dbReference>
<feature type="region of interest" description="Disordered" evidence="1">
    <location>
        <begin position="61"/>
        <end position="213"/>
    </location>
</feature>
<proteinExistence type="predicted"/>
<feature type="compositionally biased region" description="Acidic residues" evidence="1">
    <location>
        <begin position="95"/>
        <end position="113"/>
    </location>
</feature>
<evidence type="ECO:0000313" key="3">
    <source>
        <dbReference type="Proteomes" id="UP000019471"/>
    </source>
</evidence>
<name>W9WGP0_9EURO</name>
<evidence type="ECO:0000313" key="2">
    <source>
        <dbReference type="EMBL" id="EXJ67088.1"/>
    </source>
</evidence>
<gene>
    <name evidence="2" type="ORF">A1O5_09734</name>
</gene>
<feature type="region of interest" description="Disordered" evidence="1">
    <location>
        <begin position="427"/>
        <end position="468"/>
    </location>
</feature>
<organism evidence="2 3">
    <name type="scientific">Cladophialophora psammophila CBS 110553</name>
    <dbReference type="NCBI Taxonomy" id="1182543"/>
    <lineage>
        <taxon>Eukaryota</taxon>
        <taxon>Fungi</taxon>
        <taxon>Dikarya</taxon>
        <taxon>Ascomycota</taxon>
        <taxon>Pezizomycotina</taxon>
        <taxon>Eurotiomycetes</taxon>
        <taxon>Chaetothyriomycetidae</taxon>
        <taxon>Chaetothyriales</taxon>
        <taxon>Herpotrichiellaceae</taxon>
        <taxon>Cladophialophora</taxon>
    </lineage>
</organism>
<dbReference type="EMBL" id="AMGX01000017">
    <property type="protein sequence ID" value="EXJ67088.1"/>
    <property type="molecule type" value="Genomic_DNA"/>
</dbReference>
<dbReference type="HOGENOM" id="CLU_038383_0_0_1"/>